<evidence type="ECO:0000259" key="8">
    <source>
        <dbReference type="SMART" id="SM00645"/>
    </source>
</evidence>
<dbReference type="InterPro" id="IPR038765">
    <property type="entry name" value="Papain-like_cys_pep_sf"/>
</dbReference>
<evidence type="ECO:0000256" key="2">
    <source>
        <dbReference type="ARBA" id="ARBA00022670"/>
    </source>
</evidence>
<evidence type="ECO:0000256" key="3">
    <source>
        <dbReference type="ARBA" id="ARBA00022729"/>
    </source>
</evidence>
<dbReference type="GO" id="GO:0005764">
    <property type="term" value="C:lysosome"/>
    <property type="evidence" value="ECO:0000318"/>
    <property type="project" value="GO_Central"/>
</dbReference>
<dbReference type="GO" id="GO:0051603">
    <property type="term" value="P:proteolysis involved in protein catabolic process"/>
    <property type="evidence" value="ECO:0000318"/>
    <property type="project" value="GO_Central"/>
</dbReference>
<dbReference type="GeneID" id="123439345"/>
<dbReference type="GO" id="GO:0005615">
    <property type="term" value="C:extracellular space"/>
    <property type="evidence" value="ECO:0000318"/>
    <property type="project" value="GO_Central"/>
</dbReference>
<dbReference type="InterPro" id="IPR013201">
    <property type="entry name" value="Prot_inhib_I29"/>
</dbReference>
<keyword evidence="2" id="KW-0645">Protease</keyword>
<dbReference type="AlphaFoldDB" id="A0A8I6XUD2"/>
<dbReference type="OrthoDB" id="10253408at2759"/>
<reference evidence="10" key="2">
    <citation type="submission" date="2020-10" db="EMBL/GenBank/DDBJ databases">
        <authorList>
            <person name="Scholz U."/>
            <person name="Mascher M."/>
            <person name="Fiebig A."/>
        </authorList>
    </citation>
    <scope>NUCLEOTIDE SEQUENCE [LARGE SCALE GENOMIC DNA]</scope>
    <source>
        <strain evidence="10">cv. Morex</strain>
    </source>
</reference>
<evidence type="ECO:0000259" key="9">
    <source>
        <dbReference type="SMART" id="SM00848"/>
    </source>
</evidence>
<dbReference type="GO" id="GO:0004197">
    <property type="term" value="F:cysteine-type endopeptidase activity"/>
    <property type="evidence" value="ECO:0000318"/>
    <property type="project" value="GO_Central"/>
</dbReference>
<dbReference type="OMA" id="MTGHTIM"/>
<dbReference type="Gramene" id="HORVU.MOREX.r3.3HG0230090.1">
    <property type="protein sequence ID" value="HORVU.MOREX.r3.3HG0230090.1"/>
    <property type="gene ID" value="HORVU.MOREX.r3.3HG0230090"/>
</dbReference>
<keyword evidence="5" id="KW-0788">Thiol protease</keyword>
<dbReference type="PRINTS" id="PR00705">
    <property type="entry name" value="PAPAIN"/>
</dbReference>
<reference evidence="10" key="3">
    <citation type="submission" date="2022-01" db="UniProtKB">
        <authorList>
            <consortium name="EnsemblPlants"/>
        </authorList>
    </citation>
    <scope>IDENTIFICATION</scope>
    <source>
        <strain evidence="10">subsp. vulgare</strain>
    </source>
</reference>
<dbReference type="Gramene" id="HORVU.MOREX.r2.3HG0190880.1">
    <property type="protein sequence ID" value="HORVU.MOREX.r2.3HG0190880.1"/>
    <property type="gene ID" value="HORVU.MOREX.r2.3HG0190880"/>
</dbReference>
<dbReference type="SMR" id="A0A8I6XUD2"/>
<dbReference type="KEGG" id="hvg:123439345"/>
<feature type="signal peptide" evidence="7">
    <location>
        <begin position="1"/>
        <end position="35"/>
    </location>
</feature>
<sequence length="390" mass="42342">MTGHTIMFSTSRCSSLGLCGVLLATSCLMLASCSSEPLLTASHDLPREGSEIGTDGHHDLMIGRFHVWMTAQNRSYFTSDEKARRFEVYRSNMRYIEAVNAGATTSGLTYELGEGPFTDLTHEEFMALYTGQIQEDDEQIIITHVGPVNGAGTHEGVTVYANFSAKVPSSVDWRKRGAVTPVKDQGKCGCCWAFAAVGAIEGLHKIKRGTLVSLSEQQLVDCDYFNNGCNGGRASRAFQWIQQNGGITATSSYGYKGATGRCRTNRKPAAKITGSQRVESNSEVSLRNAVANRPIAVSIASNSSHFHHYKRGIFNGPCSTTKLTHAVTVVGYGRQAQNGAKYWIVKNSWGPAWGEKGYMLVKRGTTNPSGQCGIATRPVFPLMKVRASTD</sequence>
<dbReference type="PANTHER" id="PTHR12411">
    <property type="entry name" value="CYSTEINE PROTEASE FAMILY C1-RELATED"/>
    <property type="match status" value="1"/>
</dbReference>
<evidence type="ECO:0000313" key="11">
    <source>
        <dbReference type="Proteomes" id="UP000011116"/>
    </source>
</evidence>
<organism evidence="10 11">
    <name type="scientific">Hordeum vulgare subsp. vulgare</name>
    <name type="common">Domesticated barley</name>
    <dbReference type="NCBI Taxonomy" id="112509"/>
    <lineage>
        <taxon>Eukaryota</taxon>
        <taxon>Viridiplantae</taxon>
        <taxon>Streptophyta</taxon>
        <taxon>Embryophyta</taxon>
        <taxon>Tracheophyta</taxon>
        <taxon>Spermatophyta</taxon>
        <taxon>Magnoliopsida</taxon>
        <taxon>Liliopsida</taxon>
        <taxon>Poales</taxon>
        <taxon>Poaceae</taxon>
        <taxon>BOP clade</taxon>
        <taxon>Pooideae</taxon>
        <taxon>Triticodae</taxon>
        <taxon>Triticeae</taxon>
        <taxon>Hordeinae</taxon>
        <taxon>Hordeum</taxon>
    </lineage>
</organism>
<feature type="domain" description="Cathepsin propeptide inhibitor" evidence="9">
    <location>
        <begin position="65"/>
        <end position="125"/>
    </location>
</feature>
<feature type="chain" id="PRO_5035182223" evidence="7">
    <location>
        <begin position="36"/>
        <end position="390"/>
    </location>
</feature>
<dbReference type="Pfam" id="PF00112">
    <property type="entry name" value="Peptidase_C1"/>
    <property type="match status" value="1"/>
</dbReference>
<evidence type="ECO:0000256" key="5">
    <source>
        <dbReference type="ARBA" id="ARBA00022807"/>
    </source>
</evidence>
<dbReference type="SMART" id="SM00848">
    <property type="entry name" value="Inhibitor_I29"/>
    <property type="match status" value="1"/>
</dbReference>
<dbReference type="RefSeq" id="XP_044972006.1">
    <property type="nucleotide sequence ID" value="XM_045116071.1"/>
</dbReference>
<keyword evidence="3 7" id="KW-0732">Signal</keyword>
<gene>
    <name evidence="10" type="primary">LOC123439345</name>
</gene>
<feature type="domain" description="Peptidase C1A papain C-terminal" evidence="8">
    <location>
        <begin position="167"/>
        <end position="382"/>
    </location>
</feature>
<dbReference type="EnsemblPlants" id="HORVU.MOREX.r3.3HG0230090.1">
    <property type="protein sequence ID" value="HORVU.MOREX.r3.3HG0230090.1"/>
    <property type="gene ID" value="HORVU.MOREX.r3.3HG0230090"/>
</dbReference>
<dbReference type="PROSITE" id="PS00139">
    <property type="entry name" value="THIOL_PROTEASE_CYS"/>
    <property type="match status" value="1"/>
</dbReference>
<keyword evidence="6" id="KW-1015">Disulfide bond</keyword>
<dbReference type="InterPro" id="IPR000668">
    <property type="entry name" value="Peptidase_C1A_C"/>
</dbReference>
<keyword evidence="4" id="KW-0378">Hydrolase</keyword>
<dbReference type="SMART" id="SM00645">
    <property type="entry name" value="Pept_C1"/>
    <property type="match status" value="1"/>
</dbReference>
<evidence type="ECO:0000256" key="1">
    <source>
        <dbReference type="ARBA" id="ARBA00008455"/>
    </source>
</evidence>
<evidence type="ECO:0000313" key="10">
    <source>
        <dbReference type="EnsemblPlants" id="HORVU.MOREX.r3.3HG0230090.1"/>
    </source>
</evidence>
<dbReference type="Gene3D" id="3.90.70.10">
    <property type="entry name" value="Cysteine proteinases"/>
    <property type="match status" value="1"/>
</dbReference>
<reference evidence="11" key="1">
    <citation type="journal article" date="2012" name="Nature">
        <title>A physical, genetic and functional sequence assembly of the barley genome.</title>
        <authorList>
            <consortium name="The International Barley Genome Sequencing Consortium"/>
            <person name="Mayer K.F."/>
            <person name="Waugh R."/>
            <person name="Brown J.W."/>
            <person name="Schulman A."/>
            <person name="Langridge P."/>
            <person name="Platzer M."/>
            <person name="Fincher G.B."/>
            <person name="Muehlbauer G.J."/>
            <person name="Sato K."/>
            <person name="Close T.J."/>
            <person name="Wise R.P."/>
            <person name="Stein N."/>
        </authorList>
    </citation>
    <scope>NUCLEOTIDE SEQUENCE [LARGE SCALE GENOMIC DNA]</scope>
    <source>
        <strain evidence="11">cv. Morex</strain>
    </source>
</reference>
<accession>A0A8I6XUD2</accession>
<dbReference type="Pfam" id="PF08246">
    <property type="entry name" value="Inhibitor_I29"/>
    <property type="match status" value="1"/>
</dbReference>
<dbReference type="InterPro" id="IPR013128">
    <property type="entry name" value="Peptidase_C1A"/>
</dbReference>
<comment type="similarity">
    <text evidence="1">Belongs to the peptidase C1 family.</text>
</comment>
<dbReference type="SUPFAM" id="SSF54001">
    <property type="entry name" value="Cysteine proteinases"/>
    <property type="match status" value="1"/>
</dbReference>
<evidence type="ECO:0000256" key="6">
    <source>
        <dbReference type="ARBA" id="ARBA00023157"/>
    </source>
</evidence>
<evidence type="ECO:0000256" key="7">
    <source>
        <dbReference type="SAM" id="SignalP"/>
    </source>
</evidence>
<dbReference type="InterPro" id="IPR039417">
    <property type="entry name" value="Peptidase_C1A_papain-like"/>
</dbReference>
<protein>
    <submittedName>
        <fullName evidence="10">Uncharacterized protein</fullName>
    </submittedName>
</protein>
<dbReference type="FunFam" id="3.90.70.10:FF:000067">
    <property type="entry name" value="Senescence-specific cysteine protease"/>
    <property type="match status" value="1"/>
</dbReference>
<keyword evidence="11" id="KW-1185">Reference proteome</keyword>
<dbReference type="PROSITE" id="PS00640">
    <property type="entry name" value="THIOL_PROTEASE_ASN"/>
    <property type="match status" value="1"/>
</dbReference>
<dbReference type="InterPro" id="IPR000169">
    <property type="entry name" value="Pept_cys_AS"/>
</dbReference>
<dbReference type="Proteomes" id="UP000011116">
    <property type="component" value="Chromosome 3H"/>
</dbReference>
<proteinExistence type="inferred from homology"/>
<dbReference type="PROSITE" id="PS00639">
    <property type="entry name" value="THIOL_PROTEASE_HIS"/>
    <property type="match status" value="1"/>
</dbReference>
<dbReference type="CDD" id="cd02248">
    <property type="entry name" value="Peptidase_C1A"/>
    <property type="match status" value="1"/>
</dbReference>
<evidence type="ECO:0000256" key="4">
    <source>
        <dbReference type="ARBA" id="ARBA00022801"/>
    </source>
</evidence>
<name>A0A8I6XUD2_HORVV</name>
<dbReference type="InterPro" id="IPR025661">
    <property type="entry name" value="Pept_asp_AS"/>
</dbReference>
<dbReference type="InterPro" id="IPR025660">
    <property type="entry name" value="Pept_his_AS"/>
</dbReference>